<keyword evidence="2" id="KW-1185">Reference proteome</keyword>
<dbReference type="EMBL" id="CM042048">
    <property type="protein sequence ID" value="KAI3758843.1"/>
    <property type="molecule type" value="Genomic_DNA"/>
</dbReference>
<proteinExistence type="predicted"/>
<reference evidence="1 2" key="2">
    <citation type="journal article" date="2022" name="Mol. Ecol. Resour.">
        <title>The genomes of chicory, endive, great burdock and yacon provide insights into Asteraceae paleo-polyploidization history and plant inulin production.</title>
        <authorList>
            <person name="Fan W."/>
            <person name="Wang S."/>
            <person name="Wang H."/>
            <person name="Wang A."/>
            <person name="Jiang F."/>
            <person name="Liu H."/>
            <person name="Zhao H."/>
            <person name="Xu D."/>
            <person name="Zhang Y."/>
        </authorList>
    </citation>
    <scope>NUCLEOTIDE SEQUENCE [LARGE SCALE GENOMIC DNA]</scope>
    <source>
        <strain evidence="2">cv. Niubang</strain>
    </source>
</reference>
<accession>A0ACB9EIG5</accession>
<organism evidence="1 2">
    <name type="scientific">Arctium lappa</name>
    <name type="common">Greater burdock</name>
    <name type="synonym">Lappa major</name>
    <dbReference type="NCBI Taxonomy" id="4217"/>
    <lineage>
        <taxon>Eukaryota</taxon>
        <taxon>Viridiplantae</taxon>
        <taxon>Streptophyta</taxon>
        <taxon>Embryophyta</taxon>
        <taxon>Tracheophyta</taxon>
        <taxon>Spermatophyta</taxon>
        <taxon>Magnoliopsida</taxon>
        <taxon>eudicotyledons</taxon>
        <taxon>Gunneridae</taxon>
        <taxon>Pentapetalae</taxon>
        <taxon>asterids</taxon>
        <taxon>campanulids</taxon>
        <taxon>Asterales</taxon>
        <taxon>Asteraceae</taxon>
        <taxon>Carduoideae</taxon>
        <taxon>Cardueae</taxon>
        <taxon>Arctiinae</taxon>
        <taxon>Arctium</taxon>
    </lineage>
</organism>
<evidence type="ECO:0000313" key="1">
    <source>
        <dbReference type="EMBL" id="KAI3758843.1"/>
    </source>
</evidence>
<reference evidence="2" key="1">
    <citation type="journal article" date="2022" name="Mol. Ecol. Resour.">
        <title>The genomes of chicory, endive, great burdock and yacon provide insights into Asteraceae palaeo-polyploidization history and plant inulin production.</title>
        <authorList>
            <person name="Fan W."/>
            <person name="Wang S."/>
            <person name="Wang H."/>
            <person name="Wang A."/>
            <person name="Jiang F."/>
            <person name="Liu H."/>
            <person name="Zhao H."/>
            <person name="Xu D."/>
            <person name="Zhang Y."/>
        </authorList>
    </citation>
    <scope>NUCLEOTIDE SEQUENCE [LARGE SCALE GENOMIC DNA]</scope>
    <source>
        <strain evidence="2">cv. Niubang</strain>
    </source>
</reference>
<gene>
    <name evidence="1" type="ORF">L6452_06415</name>
</gene>
<name>A0ACB9EIG5_ARCLA</name>
<comment type="caution">
    <text evidence="1">The sequence shown here is derived from an EMBL/GenBank/DDBJ whole genome shotgun (WGS) entry which is preliminary data.</text>
</comment>
<sequence>MVKDFLKKFWYTAKIFKSKDTERNETIRISFQIDIASVGFGPETVRASLKLPKADSYEANPNTEEILEFSQQNTTDPLDSTLEIFDLNGENLKQILEILQLPTPSPSVHAPSFTMDDPLTFDLVAKLGIRQVSSFVEIEKKVDEIWVKEPC</sequence>
<dbReference type="Proteomes" id="UP001055879">
    <property type="component" value="Linkage Group LG02"/>
</dbReference>
<evidence type="ECO:0000313" key="2">
    <source>
        <dbReference type="Proteomes" id="UP001055879"/>
    </source>
</evidence>
<protein>
    <submittedName>
        <fullName evidence="1">Uncharacterized protein</fullName>
    </submittedName>
</protein>